<feature type="region of interest" description="Disordered" evidence="1">
    <location>
        <begin position="1"/>
        <end position="26"/>
    </location>
</feature>
<evidence type="ECO:0000313" key="3">
    <source>
        <dbReference type="Proteomes" id="UP000735302"/>
    </source>
</evidence>
<name>A0AAV4CL60_9GAST</name>
<keyword evidence="3" id="KW-1185">Reference proteome</keyword>
<organism evidence="2 3">
    <name type="scientific">Plakobranchus ocellatus</name>
    <dbReference type="NCBI Taxonomy" id="259542"/>
    <lineage>
        <taxon>Eukaryota</taxon>
        <taxon>Metazoa</taxon>
        <taxon>Spiralia</taxon>
        <taxon>Lophotrochozoa</taxon>
        <taxon>Mollusca</taxon>
        <taxon>Gastropoda</taxon>
        <taxon>Heterobranchia</taxon>
        <taxon>Euthyneura</taxon>
        <taxon>Panpulmonata</taxon>
        <taxon>Sacoglossa</taxon>
        <taxon>Placobranchoidea</taxon>
        <taxon>Plakobranchidae</taxon>
        <taxon>Plakobranchus</taxon>
    </lineage>
</organism>
<dbReference type="Proteomes" id="UP000735302">
    <property type="component" value="Unassembled WGS sequence"/>
</dbReference>
<evidence type="ECO:0000256" key="1">
    <source>
        <dbReference type="SAM" id="MobiDB-lite"/>
    </source>
</evidence>
<gene>
    <name evidence="2" type="ORF">PoB_005822900</name>
</gene>
<dbReference type="AlphaFoldDB" id="A0AAV4CL60"/>
<comment type="caution">
    <text evidence="2">The sequence shown here is derived from an EMBL/GenBank/DDBJ whole genome shotgun (WGS) entry which is preliminary data.</text>
</comment>
<reference evidence="2 3" key="1">
    <citation type="journal article" date="2021" name="Elife">
        <title>Chloroplast acquisition without the gene transfer in kleptoplastic sea slugs, Plakobranchus ocellatus.</title>
        <authorList>
            <person name="Maeda T."/>
            <person name="Takahashi S."/>
            <person name="Yoshida T."/>
            <person name="Shimamura S."/>
            <person name="Takaki Y."/>
            <person name="Nagai Y."/>
            <person name="Toyoda A."/>
            <person name="Suzuki Y."/>
            <person name="Arimoto A."/>
            <person name="Ishii H."/>
            <person name="Satoh N."/>
            <person name="Nishiyama T."/>
            <person name="Hasebe M."/>
            <person name="Maruyama T."/>
            <person name="Minagawa J."/>
            <person name="Obokata J."/>
            <person name="Shigenobu S."/>
        </authorList>
    </citation>
    <scope>NUCLEOTIDE SEQUENCE [LARGE SCALE GENOMIC DNA]</scope>
</reference>
<sequence>MNIPCQQNGALRFSVPPSGQGAIGGARTRNRRVLVDLRADSLSSVTDVPRKTRFEFLSFLYIASPQQGDLRLSGEPATEGSLQISERTRKQKNQVVRP</sequence>
<evidence type="ECO:0000313" key="2">
    <source>
        <dbReference type="EMBL" id="GFO31724.1"/>
    </source>
</evidence>
<feature type="region of interest" description="Disordered" evidence="1">
    <location>
        <begin position="69"/>
        <end position="98"/>
    </location>
</feature>
<proteinExistence type="predicted"/>
<accession>A0AAV4CL60</accession>
<protein>
    <submittedName>
        <fullName evidence="2">Uncharacterized protein</fullName>
    </submittedName>
</protein>
<dbReference type="EMBL" id="BLXT01006426">
    <property type="protein sequence ID" value="GFO31724.1"/>
    <property type="molecule type" value="Genomic_DNA"/>
</dbReference>